<dbReference type="Proteomes" id="UP000182693">
    <property type="component" value="Unassembled WGS sequence"/>
</dbReference>
<gene>
    <name evidence="1" type="ORF">AUJ30_00065</name>
</gene>
<dbReference type="AlphaFoldDB" id="A0A1J4Y5W0"/>
<evidence type="ECO:0000313" key="2">
    <source>
        <dbReference type="Proteomes" id="UP000182693"/>
    </source>
</evidence>
<reference evidence="1 2" key="1">
    <citation type="journal article" date="2016" name="Environ. Microbiol.">
        <title>Genomic resolution of a cold subsurface aquifer community provides metabolic insights for novel microbes adapted to high CO concentrations.</title>
        <authorList>
            <person name="Probst A.J."/>
            <person name="Castelle C.J."/>
            <person name="Singh A."/>
            <person name="Brown C.T."/>
            <person name="Anantharaman K."/>
            <person name="Sharon I."/>
            <person name="Hug L.A."/>
            <person name="Burstein D."/>
            <person name="Emerson J.B."/>
            <person name="Thomas B.C."/>
            <person name="Banfield J.F."/>
        </authorList>
    </citation>
    <scope>NUCLEOTIDE SEQUENCE [LARGE SCALE GENOMIC DNA]</scope>
    <source>
        <strain evidence="1">CG1_02_39_135</strain>
    </source>
</reference>
<evidence type="ECO:0000313" key="1">
    <source>
        <dbReference type="EMBL" id="OIO65919.1"/>
    </source>
</evidence>
<proteinExistence type="predicted"/>
<accession>A0A1J4Y5W0</accession>
<comment type="caution">
    <text evidence="1">The sequence shown here is derived from an EMBL/GenBank/DDBJ whole genome shotgun (WGS) entry which is preliminary data.</text>
</comment>
<name>A0A1J4Y5W0_9BACT</name>
<dbReference type="EMBL" id="MNWX01000002">
    <property type="protein sequence ID" value="OIO65919.1"/>
    <property type="molecule type" value="Genomic_DNA"/>
</dbReference>
<sequence>MTVVKNFRRPFSLDIFYGLWLSCEAGLSLARLRRASESEVSRIFSKIGSDFNQNTPPIYTRRVFRLAPPVAGLGVCQDFERIFAFCQNCV</sequence>
<organism evidence="1 2">
    <name type="scientific">Candidatus Wolfebacteria bacterium CG1_02_39_135</name>
    <dbReference type="NCBI Taxonomy" id="1805425"/>
    <lineage>
        <taxon>Bacteria</taxon>
        <taxon>Candidatus Wolfeibacteriota</taxon>
    </lineage>
</organism>
<protein>
    <submittedName>
        <fullName evidence="1">Uncharacterized protein</fullName>
    </submittedName>
</protein>